<protein>
    <submittedName>
        <fullName evidence="1">Uncharacterized protein</fullName>
    </submittedName>
</protein>
<evidence type="ECO:0000313" key="1">
    <source>
        <dbReference type="EMBL" id="DAG02027.1"/>
    </source>
</evidence>
<organism evidence="1">
    <name type="scientific">Siphoviridae sp. ctg4a4</name>
    <dbReference type="NCBI Taxonomy" id="2825602"/>
    <lineage>
        <taxon>Viruses</taxon>
        <taxon>Duplodnaviria</taxon>
        <taxon>Heunggongvirae</taxon>
        <taxon>Uroviricota</taxon>
        <taxon>Caudoviricetes</taxon>
    </lineage>
</organism>
<accession>A0A8S5V5Y9</accession>
<proteinExistence type="predicted"/>
<dbReference type="EMBL" id="BK016202">
    <property type="protein sequence ID" value="DAG02027.1"/>
    <property type="molecule type" value="Genomic_DNA"/>
</dbReference>
<sequence>MNGSSKRVRRSALTTSNMKNYFRVIPMVGIEPT</sequence>
<name>A0A8S5V5Y9_9CAUD</name>
<reference evidence="1" key="1">
    <citation type="journal article" date="2021" name="Proc. Natl. Acad. Sci. U.S.A.">
        <title>A Catalog of Tens of Thousands of Viruses from Human Metagenomes Reveals Hidden Associations with Chronic Diseases.</title>
        <authorList>
            <person name="Tisza M.J."/>
            <person name="Buck C.B."/>
        </authorList>
    </citation>
    <scope>NUCLEOTIDE SEQUENCE</scope>
    <source>
        <strain evidence="1">Ctg4a4</strain>
    </source>
</reference>